<feature type="signal peptide" evidence="3">
    <location>
        <begin position="1"/>
        <end position="22"/>
    </location>
</feature>
<reference evidence="5 6" key="1">
    <citation type="journal article" date="2018" name="Nat. Ecol. Evol.">
        <title>Pezizomycetes genomes reveal the molecular basis of ectomycorrhizal truffle lifestyle.</title>
        <authorList>
            <person name="Murat C."/>
            <person name="Payen T."/>
            <person name="Noel B."/>
            <person name="Kuo A."/>
            <person name="Morin E."/>
            <person name="Chen J."/>
            <person name="Kohler A."/>
            <person name="Krizsan K."/>
            <person name="Balestrini R."/>
            <person name="Da Silva C."/>
            <person name="Montanini B."/>
            <person name="Hainaut M."/>
            <person name="Levati E."/>
            <person name="Barry K.W."/>
            <person name="Belfiori B."/>
            <person name="Cichocki N."/>
            <person name="Clum A."/>
            <person name="Dockter R.B."/>
            <person name="Fauchery L."/>
            <person name="Guy J."/>
            <person name="Iotti M."/>
            <person name="Le Tacon F."/>
            <person name="Lindquist E.A."/>
            <person name="Lipzen A."/>
            <person name="Malagnac F."/>
            <person name="Mello A."/>
            <person name="Molinier V."/>
            <person name="Miyauchi S."/>
            <person name="Poulain J."/>
            <person name="Riccioni C."/>
            <person name="Rubini A."/>
            <person name="Sitrit Y."/>
            <person name="Splivallo R."/>
            <person name="Traeger S."/>
            <person name="Wang M."/>
            <person name="Zifcakova L."/>
            <person name="Wipf D."/>
            <person name="Zambonelli A."/>
            <person name="Paolocci F."/>
            <person name="Nowrousian M."/>
            <person name="Ottonello S."/>
            <person name="Baldrian P."/>
            <person name="Spatafora J.W."/>
            <person name="Henrissat B."/>
            <person name="Nagy L.G."/>
            <person name="Aury J.M."/>
            <person name="Wincker P."/>
            <person name="Grigoriev I.V."/>
            <person name="Bonfante P."/>
            <person name="Martin F.M."/>
        </authorList>
    </citation>
    <scope>NUCLEOTIDE SEQUENCE [LARGE SCALE GENOMIC DNA]</scope>
    <source>
        <strain evidence="5 6">CCBAS932</strain>
    </source>
</reference>
<dbReference type="InterPro" id="IPR002018">
    <property type="entry name" value="CarbesteraseB"/>
</dbReference>
<feature type="chain" id="PRO_5017844898" description="Carboxylic ester hydrolase" evidence="3">
    <location>
        <begin position="23"/>
        <end position="543"/>
    </location>
</feature>
<gene>
    <name evidence="5" type="ORF">P167DRAFT_558144</name>
</gene>
<sequence>MLPKSILLQLSGWLLASPFAFAKDPTVTINTGTLIGRSLPEFNQDVYLGIPYAAKPERFTPATLLTTKSKEASEVKQYGASCPSYGSDTTVLLEKGMITLDEDCLNLNVIVPKGYEKKELPVLVWIYGGGWMQGTTADPRYNMSYIIEQSAEMGKPVIGVSMNYRLGGFGFLYGQDVLNSGNTNLGIRDQRVALEWVQKNIKAFGGDADKVTIWGESAGAFSVGNHLLAYGGRDDGLFRAAILQSGNAIGPPHNDTRWYQPLYDRITTTTGCYNATDTLQCLREVPYDSIYPAMNVGYEWFAVVDGNFVEQWPVLSLQQKKLIKVPLLLGTCTDEGTSFGVSGVDNDEEAVAQLITSKRWVVNTFQAQKVLSFYPDDPAVGSPFGTGNRTWPSLGLQYKRYSSIAGDITMDAPRRLLAETYSAKGVDQKVYSYRFDSPLQNTTSKVGVGHFSDIPYVFSNTDNKIITALGDDPSHVKLGHLMARMWASFVTDLDPNGHGVDGIAKWPDYRKGPNNFVFRNDTSYVEADTYRKEGMAYINSWLR</sequence>
<dbReference type="InterPro" id="IPR050654">
    <property type="entry name" value="AChE-related_enzymes"/>
</dbReference>
<feature type="domain" description="Carboxylesterase type B" evidence="4">
    <location>
        <begin position="24"/>
        <end position="517"/>
    </location>
</feature>
<keyword evidence="3" id="KW-0732">Signal</keyword>
<name>A0A3N4KW15_9PEZI</name>
<dbReference type="AlphaFoldDB" id="A0A3N4KW15"/>
<dbReference type="SUPFAM" id="SSF53474">
    <property type="entry name" value="alpha/beta-Hydrolases"/>
    <property type="match status" value="1"/>
</dbReference>
<evidence type="ECO:0000313" key="5">
    <source>
        <dbReference type="EMBL" id="RPB13668.1"/>
    </source>
</evidence>
<dbReference type="EMBL" id="ML119121">
    <property type="protein sequence ID" value="RPB13668.1"/>
    <property type="molecule type" value="Genomic_DNA"/>
</dbReference>
<evidence type="ECO:0000313" key="6">
    <source>
        <dbReference type="Proteomes" id="UP000277580"/>
    </source>
</evidence>
<organism evidence="5 6">
    <name type="scientific">Morchella conica CCBAS932</name>
    <dbReference type="NCBI Taxonomy" id="1392247"/>
    <lineage>
        <taxon>Eukaryota</taxon>
        <taxon>Fungi</taxon>
        <taxon>Dikarya</taxon>
        <taxon>Ascomycota</taxon>
        <taxon>Pezizomycotina</taxon>
        <taxon>Pezizomycetes</taxon>
        <taxon>Pezizales</taxon>
        <taxon>Morchellaceae</taxon>
        <taxon>Morchella</taxon>
    </lineage>
</organism>
<dbReference type="InterPro" id="IPR019826">
    <property type="entry name" value="Carboxylesterase_B_AS"/>
</dbReference>
<evidence type="ECO:0000256" key="2">
    <source>
        <dbReference type="ARBA" id="ARBA00022801"/>
    </source>
</evidence>
<dbReference type="Gene3D" id="3.40.50.1820">
    <property type="entry name" value="alpha/beta hydrolase"/>
    <property type="match status" value="1"/>
</dbReference>
<dbReference type="GO" id="GO:0052689">
    <property type="term" value="F:carboxylic ester hydrolase activity"/>
    <property type="evidence" value="ECO:0007669"/>
    <property type="project" value="TreeGrafter"/>
</dbReference>
<dbReference type="PROSITE" id="PS00122">
    <property type="entry name" value="CARBOXYLESTERASE_B_1"/>
    <property type="match status" value="1"/>
</dbReference>
<dbReference type="Proteomes" id="UP000277580">
    <property type="component" value="Unassembled WGS sequence"/>
</dbReference>
<dbReference type="PANTHER" id="PTHR43918">
    <property type="entry name" value="ACETYLCHOLINESTERASE"/>
    <property type="match status" value="1"/>
</dbReference>
<keyword evidence="6" id="KW-1185">Reference proteome</keyword>
<keyword evidence="2 3" id="KW-0378">Hydrolase</keyword>
<dbReference type="InParanoid" id="A0A3N4KW15"/>
<evidence type="ECO:0000256" key="3">
    <source>
        <dbReference type="RuleBase" id="RU361235"/>
    </source>
</evidence>
<dbReference type="Pfam" id="PF00135">
    <property type="entry name" value="COesterase"/>
    <property type="match status" value="1"/>
</dbReference>
<dbReference type="OrthoDB" id="408631at2759"/>
<protein>
    <recommendedName>
        <fullName evidence="3">Carboxylic ester hydrolase</fullName>
        <ecNumber evidence="3">3.1.1.-</ecNumber>
    </recommendedName>
</protein>
<evidence type="ECO:0000259" key="4">
    <source>
        <dbReference type="Pfam" id="PF00135"/>
    </source>
</evidence>
<proteinExistence type="inferred from homology"/>
<dbReference type="PANTHER" id="PTHR43918:SF4">
    <property type="entry name" value="CARBOXYLIC ESTER HYDROLASE"/>
    <property type="match status" value="1"/>
</dbReference>
<comment type="similarity">
    <text evidence="1 3">Belongs to the type-B carboxylesterase/lipase family.</text>
</comment>
<dbReference type="EC" id="3.1.1.-" evidence="3"/>
<accession>A0A3N4KW15</accession>
<dbReference type="STRING" id="1392247.A0A3N4KW15"/>
<evidence type="ECO:0000256" key="1">
    <source>
        <dbReference type="ARBA" id="ARBA00005964"/>
    </source>
</evidence>
<dbReference type="InterPro" id="IPR029058">
    <property type="entry name" value="AB_hydrolase_fold"/>
</dbReference>